<dbReference type="GO" id="GO:0003682">
    <property type="term" value="F:chromatin binding"/>
    <property type="evidence" value="ECO:0007669"/>
    <property type="project" value="InterPro"/>
</dbReference>
<feature type="compositionally biased region" description="Low complexity" evidence="7">
    <location>
        <begin position="286"/>
        <end position="307"/>
    </location>
</feature>
<dbReference type="InterPro" id="IPR041885">
    <property type="entry name" value="MAN1_winged_helix_dom"/>
</dbReference>
<protein>
    <submittedName>
        <fullName evidence="10">Inner nuclear membrane protein SRC1</fullName>
    </submittedName>
</protein>
<dbReference type="PANTHER" id="PTHR47808:SF2">
    <property type="entry name" value="LEM DOMAIN-CONTAINING PROTEIN 2"/>
    <property type="match status" value="1"/>
</dbReference>
<evidence type="ECO:0000256" key="4">
    <source>
        <dbReference type="ARBA" id="ARBA00022989"/>
    </source>
</evidence>
<evidence type="ECO:0000256" key="1">
    <source>
        <dbReference type="ARBA" id="ARBA00004540"/>
    </source>
</evidence>
<evidence type="ECO:0000313" key="10">
    <source>
        <dbReference type="EMBL" id="OBZ75242.1"/>
    </source>
</evidence>
<comment type="subcellular location">
    <subcellularLocation>
        <location evidence="1">Nucleus inner membrane</location>
    </subcellularLocation>
</comment>
<evidence type="ECO:0000313" key="11">
    <source>
        <dbReference type="Proteomes" id="UP000092993"/>
    </source>
</evidence>
<feature type="compositionally biased region" description="Basic and acidic residues" evidence="7">
    <location>
        <begin position="187"/>
        <end position="196"/>
    </location>
</feature>
<organism evidence="10 11">
    <name type="scientific">Grifola frondosa</name>
    <name type="common">Maitake</name>
    <name type="synonym">Polyporus frondosus</name>
    <dbReference type="NCBI Taxonomy" id="5627"/>
    <lineage>
        <taxon>Eukaryota</taxon>
        <taxon>Fungi</taxon>
        <taxon>Dikarya</taxon>
        <taxon>Basidiomycota</taxon>
        <taxon>Agaricomycotina</taxon>
        <taxon>Agaricomycetes</taxon>
        <taxon>Polyporales</taxon>
        <taxon>Grifolaceae</taxon>
        <taxon>Grifola</taxon>
    </lineage>
</organism>
<gene>
    <name evidence="10" type="primary">SRC1</name>
    <name evidence="10" type="ORF">A0H81_04395</name>
</gene>
<feature type="compositionally biased region" description="Acidic residues" evidence="7">
    <location>
        <begin position="230"/>
        <end position="239"/>
    </location>
</feature>
<dbReference type="Pfam" id="PF12949">
    <property type="entry name" value="HeH"/>
    <property type="match status" value="1"/>
</dbReference>
<feature type="compositionally biased region" description="Low complexity" evidence="7">
    <location>
        <begin position="8"/>
        <end position="25"/>
    </location>
</feature>
<keyword evidence="11" id="KW-1185">Reference proteome</keyword>
<dbReference type="OrthoDB" id="5376590at2759"/>
<feature type="domain" description="HeH/LEM" evidence="9">
    <location>
        <begin position="102"/>
        <end position="136"/>
    </location>
</feature>
<keyword evidence="2" id="KW-0597">Phosphoprotein</keyword>
<dbReference type="GO" id="GO:0071763">
    <property type="term" value="P:nuclear membrane organization"/>
    <property type="evidence" value="ECO:0007669"/>
    <property type="project" value="TreeGrafter"/>
</dbReference>
<feature type="compositionally biased region" description="Low complexity" evidence="7">
    <location>
        <begin position="315"/>
        <end position="325"/>
    </location>
</feature>
<dbReference type="PANTHER" id="PTHR47808">
    <property type="entry name" value="INNER NUCLEAR MEMBRANE PROTEIN HEH2-RELATED"/>
    <property type="match status" value="1"/>
</dbReference>
<dbReference type="CDD" id="cd12935">
    <property type="entry name" value="LEM_like"/>
    <property type="match status" value="1"/>
</dbReference>
<dbReference type="GO" id="GO:0005637">
    <property type="term" value="C:nuclear inner membrane"/>
    <property type="evidence" value="ECO:0007669"/>
    <property type="project" value="UniProtKB-SubCell"/>
</dbReference>
<feature type="domain" description="Man1/Src1-like C-terminal" evidence="8">
    <location>
        <begin position="486"/>
        <end position="921"/>
    </location>
</feature>
<evidence type="ECO:0000259" key="8">
    <source>
        <dbReference type="Pfam" id="PF09402"/>
    </source>
</evidence>
<dbReference type="InterPro" id="IPR018996">
    <property type="entry name" value="Man1/Src1-like_C"/>
</dbReference>
<dbReference type="GO" id="GO:0005783">
    <property type="term" value="C:endoplasmic reticulum"/>
    <property type="evidence" value="ECO:0007669"/>
    <property type="project" value="TreeGrafter"/>
</dbReference>
<dbReference type="EMBL" id="LUGG01000004">
    <property type="protein sequence ID" value="OBZ75242.1"/>
    <property type="molecule type" value="Genomic_DNA"/>
</dbReference>
<feature type="region of interest" description="Disordered" evidence="7">
    <location>
        <begin position="144"/>
        <end position="355"/>
    </location>
</feature>
<dbReference type="AlphaFoldDB" id="A0A1C7MEJ4"/>
<keyword evidence="4" id="KW-1133">Transmembrane helix</keyword>
<proteinExistence type="predicted"/>
<evidence type="ECO:0000256" key="5">
    <source>
        <dbReference type="ARBA" id="ARBA00023136"/>
    </source>
</evidence>
<dbReference type="Proteomes" id="UP000092993">
    <property type="component" value="Unassembled WGS sequence"/>
</dbReference>
<sequence>MYTMGTMSVTASSSNETSETSPKSTSVERTRRLIRHVTEYDRLTYLFISTSPWETTRTTNSFNHHLRARRAARPPRVLSIMSRMSTAQVIAIGEYLHPDFDPATLTVPQLLGVFGFHQIPYPSQYTKAKLVQLFKDEIQPQAKKFTKERLKRENSQASDDGIKDGVTGKLINEKPIRRSTRRTSRAPSHDDVREPEPAPVAPPKRRRSSAEPSIGGPSRRKTIKPIEPPVAEESEPEEEVLVRKVGRSKKSSADAATQARRVSQAIAEEHDSGWEDNNIFQSGAESSSPARPSPARVRTRRTSVAPRLPVKSRKSMSAPPEYASSPSPPKAKGKGRASVSTVKPPESSFEPRLPPGVVRENKAAVAKAEKSTFLSEVFTPVTPRRVSIVRDDLKEQEEEHNQMQALAAAIATSGGEVRAQLLEEVEEEDEEEIEGEGEEENDEFGVDDDQVDAVSQRISEGGRLAKHQPQGLPASTSWSRRVLTAIIVVLGSWILHEFQQESKPIGFCDAGRSTNAVLEDLRAHRVAVESCNRENRTMLYLSSDPGSTESVLSPVSTASAVDWESGHAVDVGASTIEAERCPALPLPLLPQPDACTPCPLYATCTPSTITCDVGYILRPHPFLFFVPVPGSSGSSSSPQVYNRTSHFFSTSDLPQLIYAAVSTLDGFPGIGPVVLPPHCAEDPRRKRHIGQLGKAVEAHLAAERGRRLCEGVGVGLPEGDEATEAKRWGLELDKLKEDFRKKTAPGLLDTLDDTFNEAVQQLVQWGGVIMGEDADGKRYLAHRTPVMDWTCTLRVKARDAWSEWQRSIIGTMFAVAAILYIRRRQAQKAIENRRVAHLVTVALELLRNQEILHYTDPVAEPAPYLSSLQLRDLVLQDEHNVRARSKLWNRVERVVEGNANVRTNLEEVRGGDELRVWRWVAVRENH</sequence>
<feature type="region of interest" description="Disordered" evidence="7">
    <location>
        <begin position="1"/>
        <end position="29"/>
    </location>
</feature>
<reference evidence="10 11" key="1">
    <citation type="submission" date="2016-03" db="EMBL/GenBank/DDBJ databases">
        <title>Whole genome sequencing of Grifola frondosa 9006-11.</title>
        <authorList>
            <person name="Min B."/>
            <person name="Park H."/>
            <person name="Kim J.-G."/>
            <person name="Cho H."/>
            <person name="Oh Y.-L."/>
            <person name="Kong W.-S."/>
            <person name="Choi I.-G."/>
        </authorList>
    </citation>
    <scope>NUCLEOTIDE SEQUENCE [LARGE SCALE GENOMIC DNA]</scope>
    <source>
        <strain evidence="10 11">9006-11</strain>
    </source>
</reference>
<dbReference type="Gene3D" id="1.10.10.1180">
    <property type="entry name" value="MAN1, winged-helix domain"/>
    <property type="match status" value="1"/>
</dbReference>
<accession>A0A1C7MEJ4</accession>
<dbReference type="GO" id="GO:0034399">
    <property type="term" value="C:nuclear periphery"/>
    <property type="evidence" value="ECO:0007669"/>
    <property type="project" value="TreeGrafter"/>
</dbReference>
<dbReference type="InterPro" id="IPR025856">
    <property type="entry name" value="HeH/LEM_domain"/>
</dbReference>
<evidence type="ECO:0000256" key="2">
    <source>
        <dbReference type="ARBA" id="ARBA00022553"/>
    </source>
</evidence>
<keyword evidence="5" id="KW-0472">Membrane</keyword>
<comment type="caution">
    <text evidence="10">The sequence shown here is derived from an EMBL/GenBank/DDBJ whole genome shotgun (WGS) entry which is preliminary data.</text>
</comment>
<evidence type="ECO:0000256" key="3">
    <source>
        <dbReference type="ARBA" id="ARBA00022692"/>
    </source>
</evidence>
<dbReference type="InterPro" id="IPR044780">
    <property type="entry name" value="Heh2/Src1"/>
</dbReference>
<keyword evidence="6" id="KW-0539">Nucleus</keyword>
<evidence type="ECO:0000259" key="9">
    <source>
        <dbReference type="Pfam" id="PF12949"/>
    </source>
</evidence>
<evidence type="ECO:0000256" key="7">
    <source>
        <dbReference type="SAM" id="MobiDB-lite"/>
    </source>
</evidence>
<evidence type="ECO:0000256" key="6">
    <source>
        <dbReference type="ARBA" id="ARBA00023242"/>
    </source>
</evidence>
<feature type="compositionally biased region" description="Basic and acidic residues" evidence="7">
    <location>
        <begin position="145"/>
        <end position="154"/>
    </location>
</feature>
<name>A0A1C7MEJ4_GRIFR</name>
<keyword evidence="3" id="KW-0812">Transmembrane</keyword>
<feature type="region of interest" description="Disordered" evidence="7">
    <location>
        <begin position="424"/>
        <end position="448"/>
    </location>
</feature>
<dbReference type="OMA" id="KWECGEL"/>
<dbReference type="Pfam" id="PF09402">
    <property type="entry name" value="MSC"/>
    <property type="match status" value="1"/>
</dbReference>
<dbReference type="STRING" id="5627.A0A1C7MEJ4"/>